<accession>A0ABQ9ISR8</accession>
<keyword evidence="2" id="KW-1185">Reference proteome</keyword>
<comment type="caution">
    <text evidence="1">The sequence shown here is derived from an EMBL/GenBank/DDBJ whole genome shotgun (WGS) entry which is preliminary data.</text>
</comment>
<gene>
    <name evidence="1" type="ORF">NQ317_017307</name>
</gene>
<evidence type="ECO:0000313" key="1">
    <source>
        <dbReference type="EMBL" id="KAJ8963687.1"/>
    </source>
</evidence>
<protein>
    <submittedName>
        <fullName evidence="1">Uncharacterized protein</fullName>
    </submittedName>
</protein>
<sequence length="43" mass="4852">MFIGLTPRRIFVIPQCRGPGLTSDCSPAQILSWILENYPYLIA</sequence>
<organism evidence="1 2">
    <name type="scientific">Molorchus minor</name>
    <dbReference type="NCBI Taxonomy" id="1323400"/>
    <lineage>
        <taxon>Eukaryota</taxon>
        <taxon>Metazoa</taxon>
        <taxon>Ecdysozoa</taxon>
        <taxon>Arthropoda</taxon>
        <taxon>Hexapoda</taxon>
        <taxon>Insecta</taxon>
        <taxon>Pterygota</taxon>
        <taxon>Neoptera</taxon>
        <taxon>Endopterygota</taxon>
        <taxon>Coleoptera</taxon>
        <taxon>Polyphaga</taxon>
        <taxon>Cucujiformia</taxon>
        <taxon>Chrysomeloidea</taxon>
        <taxon>Cerambycidae</taxon>
        <taxon>Lamiinae</taxon>
        <taxon>Monochamini</taxon>
        <taxon>Molorchus</taxon>
    </lineage>
</organism>
<reference evidence="1" key="1">
    <citation type="journal article" date="2023" name="Insect Mol. Biol.">
        <title>Genome sequencing provides insights into the evolution of gene families encoding plant cell wall-degrading enzymes in longhorned beetles.</title>
        <authorList>
            <person name="Shin N.R."/>
            <person name="Okamura Y."/>
            <person name="Kirsch R."/>
            <person name="Pauchet Y."/>
        </authorList>
    </citation>
    <scope>NUCLEOTIDE SEQUENCE</scope>
    <source>
        <strain evidence="1">MMC_N1</strain>
    </source>
</reference>
<name>A0ABQ9ISR8_9CUCU</name>
<dbReference type="EMBL" id="JAPWTJ010003009">
    <property type="protein sequence ID" value="KAJ8963687.1"/>
    <property type="molecule type" value="Genomic_DNA"/>
</dbReference>
<dbReference type="Proteomes" id="UP001162164">
    <property type="component" value="Unassembled WGS sequence"/>
</dbReference>
<evidence type="ECO:0000313" key="2">
    <source>
        <dbReference type="Proteomes" id="UP001162164"/>
    </source>
</evidence>
<proteinExistence type="predicted"/>